<keyword evidence="5" id="KW-0998">Cell outer membrane</keyword>
<feature type="coiled-coil region" evidence="6">
    <location>
        <begin position="335"/>
        <end position="362"/>
    </location>
</feature>
<proteinExistence type="predicted"/>
<dbReference type="SUPFAM" id="SSF56954">
    <property type="entry name" value="Outer membrane efflux proteins (OEP)"/>
    <property type="match status" value="1"/>
</dbReference>
<dbReference type="InterPro" id="IPR051906">
    <property type="entry name" value="TolC-like"/>
</dbReference>
<dbReference type="EMBL" id="LROR01000037">
    <property type="protein sequence ID" value="OBR95555.1"/>
    <property type="molecule type" value="Genomic_DNA"/>
</dbReference>
<keyword evidence="2" id="KW-1134">Transmembrane beta strand</keyword>
<keyword evidence="7" id="KW-0732">Signal</keyword>
<dbReference type="GO" id="GO:0015288">
    <property type="term" value="F:porin activity"/>
    <property type="evidence" value="ECO:0007669"/>
    <property type="project" value="TreeGrafter"/>
</dbReference>
<keyword evidence="6" id="KW-0175">Coiled coil</keyword>
<comment type="subcellular location">
    <subcellularLocation>
        <location evidence="1">Cell outer membrane</location>
    </subcellularLocation>
</comment>
<name>A0A162JEW5_9CLOT</name>
<evidence type="ECO:0000256" key="6">
    <source>
        <dbReference type="SAM" id="Coils"/>
    </source>
</evidence>
<dbReference type="GO" id="GO:0015562">
    <property type="term" value="F:efflux transmembrane transporter activity"/>
    <property type="evidence" value="ECO:0007669"/>
    <property type="project" value="InterPro"/>
</dbReference>
<evidence type="ECO:0000256" key="7">
    <source>
        <dbReference type="SAM" id="SignalP"/>
    </source>
</evidence>
<dbReference type="GO" id="GO:0009279">
    <property type="term" value="C:cell outer membrane"/>
    <property type="evidence" value="ECO:0007669"/>
    <property type="project" value="UniProtKB-SubCell"/>
</dbReference>
<dbReference type="PANTHER" id="PTHR30026">
    <property type="entry name" value="OUTER MEMBRANE PROTEIN TOLC"/>
    <property type="match status" value="1"/>
</dbReference>
<reference evidence="8 10" key="1">
    <citation type="journal article" date="2015" name="Biotechnol. Bioeng.">
        <title>Genome sequence and phenotypic characterization of Caulobacter segnis.</title>
        <authorList>
            <person name="Patel S."/>
            <person name="Fletcher B."/>
            <person name="Scott D.C."/>
            <person name="Ely B."/>
        </authorList>
    </citation>
    <scope>NUCLEOTIDE SEQUENCE [LARGE SCALE GENOMIC DNA]</scope>
    <source>
        <strain evidence="8 10">PS02</strain>
    </source>
</reference>
<evidence type="ECO:0000256" key="4">
    <source>
        <dbReference type="ARBA" id="ARBA00023136"/>
    </source>
</evidence>
<dbReference type="Proteomes" id="UP000077384">
    <property type="component" value="Unassembled WGS sequence"/>
</dbReference>
<dbReference type="PATRIC" id="fig|1705578.3.peg.3391"/>
<dbReference type="Gene3D" id="1.20.1600.10">
    <property type="entry name" value="Outer membrane efflux proteins (OEP)"/>
    <property type="match status" value="2"/>
</dbReference>
<dbReference type="GO" id="GO:1990281">
    <property type="term" value="C:efflux pump complex"/>
    <property type="evidence" value="ECO:0007669"/>
    <property type="project" value="TreeGrafter"/>
</dbReference>
<accession>A0A162JEW5</accession>
<feature type="signal peptide" evidence="7">
    <location>
        <begin position="1"/>
        <end position="23"/>
    </location>
</feature>
<protein>
    <submittedName>
        <fullName evidence="8">Outer membrane efflux protein</fullName>
    </submittedName>
</protein>
<keyword evidence="4" id="KW-0472">Membrane</keyword>
<comment type="caution">
    <text evidence="8">The sequence shown here is derived from an EMBL/GenBank/DDBJ whole genome shotgun (WGS) entry which is preliminary data.</text>
</comment>
<dbReference type="Proteomes" id="UP000093694">
    <property type="component" value="Unassembled WGS sequence"/>
</dbReference>
<dbReference type="EMBL" id="LITQ01000007">
    <property type="protein sequence ID" value="OAA94175.1"/>
    <property type="molecule type" value="Genomic_DNA"/>
</dbReference>
<dbReference type="AlphaFoldDB" id="A0A162JEW5"/>
<evidence type="ECO:0000313" key="10">
    <source>
        <dbReference type="Proteomes" id="UP000077384"/>
    </source>
</evidence>
<evidence type="ECO:0000313" key="11">
    <source>
        <dbReference type="Proteomes" id="UP000093694"/>
    </source>
</evidence>
<evidence type="ECO:0000256" key="3">
    <source>
        <dbReference type="ARBA" id="ARBA00022692"/>
    </source>
</evidence>
<evidence type="ECO:0000313" key="8">
    <source>
        <dbReference type="EMBL" id="OAA94175.1"/>
    </source>
</evidence>
<keyword evidence="3" id="KW-0812">Transmembrane</keyword>
<sequence>MNKIKILAVTAALTLCTSTAVFAEGNSLDIDSLINTAIQNSYDVKSADISIKQAQNSYTSDTKNAASYSDQLDKGGATLDQYTRLQLMENISSSEQQDKFSEYKYGQIKTVAENQVKLSAYTQYTSIMNDKDAVDLENQKFSNAQEQYNSAQLKLSLGTIASSDEKQAEADYTAEKNQLRKAERQYNSDIQSLNKIAGIDIYTQYSTLLRDKLTESPYIRNYNDYLSDALKNRAEILIGQKNIELQKFKYNVVNGVFSDKQSVPNRLAQANIDNASDSLEIQKLNITSEINGLYNDLQVKTRILGSKKDALNLAQTNYNTAQVKYNVGVLSRIDFDTQAANLKSAQNDLKSAERSIWMAQTKLELACGAGSDTSNLSN</sequence>
<evidence type="ECO:0000313" key="9">
    <source>
        <dbReference type="EMBL" id="OBR95555.1"/>
    </source>
</evidence>
<reference evidence="9 11" key="2">
    <citation type="journal article" date="2016" name="Front. Microbiol.">
        <title>Industrial Acetogenic Biocatalysts: A Comparative Metabolic and Genomic Analysis.</title>
        <authorList>
            <person name="Bengelsdorf F."/>
            <person name="Poehlein A."/>
            <person name="Sonja S."/>
            <person name="Erz C."/>
            <person name="Hummel T."/>
            <person name="Hoffmeister S."/>
            <person name="Daniel R."/>
            <person name="Durre P."/>
        </authorList>
    </citation>
    <scope>NUCLEOTIDE SEQUENCE [LARGE SCALE GENOMIC DNA]</scope>
    <source>
        <strain evidence="9 11">PTA-10522</strain>
    </source>
</reference>
<evidence type="ECO:0000256" key="5">
    <source>
        <dbReference type="ARBA" id="ARBA00023237"/>
    </source>
</evidence>
<evidence type="ECO:0000256" key="1">
    <source>
        <dbReference type="ARBA" id="ARBA00004442"/>
    </source>
</evidence>
<evidence type="ECO:0000256" key="2">
    <source>
        <dbReference type="ARBA" id="ARBA00022452"/>
    </source>
</evidence>
<feature type="chain" id="PRO_5007836110" evidence="7">
    <location>
        <begin position="24"/>
        <end position="378"/>
    </location>
</feature>
<dbReference type="RefSeq" id="WP_063600372.1">
    <property type="nucleotide sequence ID" value="NZ_LITQ01000007.1"/>
</dbReference>
<gene>
    <name evidence="9" type="ORF">CLCOS_13480</name>
    <name evidence="8" type="ORF">WX73_03322</name>
</gene>
<organism evidence="8 10">
    <name type="scientific">Clostridium coskatii</name>
    <dbReference type="NCBI Taxonomy" id="1705578"/>
    <lineage>
        <taxon>Bacteria</taxon>
        <taxon>Bacillati</taxon>
        <taxon>Bacillota</taxon>
        <taxon>Clostridia</taxon>
        <taxon>Eubacteriales</taxon>
        <taxon>Clostridiaceae</taxon>
        <taxon>Clostridium</taxon>
    </lineage>
</organism>
<dbReference type="PANTHER" id="PTHR30026:SF20">
    <property type="entry name" value="OUTER MEMBRANE PROTEIN TOLC"/>
    <property type="match status" value="1"/>
</dbReference>
<keyword evidence="11" id="KW-1185">Reference proteome</keyword>